<dbReference type="Gene3D" id="3.20.20.70">
    <property type="entry name" value="Aldolase class I"/>
    <property type="match status" value="1"/>
</dbReference>
<dbReference type="InterPro" id="IPR023210">
    <property type="entry name" value="NADP_OxRdtase_dom"/>
</dbReference>
<keyword evidence="1" id="KW-0560">Oxidoreductase</keyword>
<sequence length="454" mass="49870">MRHTNSFRTSSAEVLMASYLLEPLRNRNRCGTGTTAEAGFLSAEEGKELVQGARKAASIKFAEDALNAGANFGLLLPPSYWARAVTKDAILGFYRDVADTTALPAVVCSSPAMCNGINMYTDTVSELAQHPNIVGVKLTCGNGGKGTRIKQEFTHEQFAAYAGSSDRLIPCLAVVAIIALLELPIYCLYVLRNCTLCGSNGKSRETTELQNLVAQAEKACKDGIATCPSHDALACNTANPTWYEMEKLLATGQVQAIGIANSTMNLEKLPRSCKLVSAVNQTEIQYLHVQKKLNSLCTEKGIYETAFGLLGGSGSTTDPIVSDIADRRGCSSGNVLLSWGVKKGGSVIPKSVNPARIVGNLRSCFVMDDQEMAQIDQLVNTIGEKYFNLPEWGQPYFTMMEKMQYESWDIYDICWALFVLFNQKYSLSFETSFPIFFFFFWPVNFYTSEEPIQV</sequence>
<organism evidence="3 4">
    <name type="scientific">Penicillium antarcticum</name>
    <dbReference type="NCBI Taxonomy" id="416450"/>
    <lineage>
        <taxon>Eukaryota</taxon>
        <taxon>Fungi</taxon>
        <taxon>Dikarya</taxon>
        <taxon>Ascomycota</taxon>
        <taxon>Pezizomycotina</taxon>
        <taxon>Eurotiomycetes</taxon>
        <taxon>Eurotiomycetidae</taxon>
        <taxon>Eurotiales</taxon>
        <taxon>Aspergillaceae</taxon>
        <taxon>Penicillium</taxon>
    </lineage>
</organism>
<protein>
    <recommendedName>
        <fullName evidence="2">NADP-dependent oxidoreductase domain-containing protein</fullName>
    </recommendedName>
</protein>
<dbReference type="SUPFAM" id="SSF51430">
    <property type="entry name" value="NAD(P)-linked oxidoreductase"/>
    <property type="match status" value="1"/>
</dbReference>
<feature type="domain" description="NADP-dependent oxidoreductase" evidence="2">
    <location>
        <begin position="239"/>
        <end position="379"/>
    </location>
</feature>
<proteinExistence type="predicted"/>
<dbReference type="EMBL" id="MDYN01000011">
    <property type="protein sequence ID" value="OQD85005.1"/>
    <property type="molecule type" value="Genomic_DNA"/>
</dbReference>
<dbReference type="GO" id="GO:0016829">
    <property type="term" value="F:lyase activity"/>
    <property type="evidence" value="ECO:0007669"/>
    <property type="project" value="InterPro"/>
</dbReference>
<accession>A0A1V6Q706</accession>
<dbReference type="InterPro" id="IPR020471">
    <property type="entry name" value="AKR"/>
</dbReference>
<dbReference type="SUPFAM" id="SSF51569">
    <property type="entry name" value="Aldolase"/>
    <property type="match status" value="1"/>
</dbReference>
<dbReference type="PANTHER" id="PTHR11732">
    <property type="entry name" value="ALDO/KETO REDUCTASE"/>
    <property type="match status" value="1"/>
</dbReference>
<evidence type="ECO:0000259" key="2">
    <source>
        <dbReference type="Pfam" id="PF00248"/>
    </source>
</evidence>
<name>A0A1V6Q706_9EURO</name>
<dbReference type="InterPro" id="IPR002220">
    <property type="entry name" value="DapA-like"/>
</dbReference>
<dbReference type="STRING" id="416450.A0A1V6Q706"/>
<reference evidence="4" key="1">
    <citation type="journal article" date="2017" name="Nat. Microbiol.">
        <title>Global analysis of biosynthetic gene clusters reveals vast potential of secondary metabolite production in Penicillium species.</title>
        <authorList>
            <person name="Nielsen J.C."/>
            <person name="Grijseels S."/>
            <person name="Prigent S."/>
            <person name="Ji B."/>
            <person name="Dainat J."/>
            <person name="Nielsen K.F."/>
            <person name="Frisvad J.C."/>
            <person name="Workman M."/>
            <person name="Nielsen J."/>
        </authorList>
    </citation>
    <scope>NUCLEOTIDE SEQUENCE [LARGE SCALE GENOMIC DNA]</scope>
    <source>
        <strain evidence="4">IBT 31811</strain>
    </source>
</reference>
<dbReference type="Pfam" id="PF00248">
    <property type="entry name" value="Aldo_ket_red"/>
    <property type="match status" value="1"/>
</dbReference>
<dbReference type="Proteomes" id="UP000191672">
    <property type="component" value="Unassembled WGS sequence"/>
</dbReference>
<evidence type="ECO:0000313" key="4">
    <source>
        <dbReference type="Proteomes" id="UP000191672"/>
    </source>
</evidence>
<dbReference type="InterPro" id="IPR036812">
    <property type="entry name" value="NAD(P)_OxRdtase_dom_sf"/>
</dbReference>
<dbReference type="Gene3D" id="3.20.20.100">
    <property type="entry name" value="NADP-dependent oxidoreductase domain"/>
    <property type="match status" value="1"/>
</dbReference>
<dbReference type="GO" id="GO:0016491">
    <property type="term" value="F:oxidoreductase activity"/>
    <property type="evidence" value="ECO:0007669"/>
    <property type="project" value="UniProtKB-KW"/>
</dbReference>
<evidence type="ECO:0000313" key="3">
    <source>
        <dbReference type="EMBL" id="OQD85005.1"/>
    </source>
</evidence>
<dbReference type="CDD" id="cd00408">
    <property type="entry name" value="DHDPS-like"/>
    <property type="match status" value="1"/>
</dbReference>
<dbReference type="PRINTS" id="PR00069">
    <property type="entry name" value="ALDKETRDTASE"/>
</dbReference>
<evidence type="ECO:0000256" key="1">
    <source>
        <dbReference type="ARBA" id="ARBA00023002"/>
    </source>
</evidence>
<dbReference type="AlphaFoldDB" id="A0A1V6Q706"/>
<keyword evidence="4" id="KW-1185">Reference proteome</keyword>
<dbReference type="Pfam" id="PF00701">
    <property type="entry name" value="DHDPS"/>
    <property type="match status" value="1"/>
</dbReference>
<dbReference type="InterPro" id="IPR013785">
    <property type="entry name" value="Aldolase_TIM"/>
</dbReference>
<gene>
    <name evidence="3" type="ORF">PENANT_c011G03829</name>
</gene>
<comment type="caution">
    <text evidence="3">The sequence shown here is derived from an EMBL/GenBank/DDBJ whole genome shotgun (WGS) entry which is preliminary data.</text>
</comment>
<dbReference type="SMART" id="SM01130">
    <property type="entry name" value="DHDPS"/>
    <property type="match status" value="1"/>
</dbReference>